<feature type="region of interest" description="Disordered" evidence="2">
    <location>
        <begin position="658"/>
        <end position="780"/>
    </location>
</feature>
<dbReference type="PROSITE" id="PS50011">
    <property type="entry name" value="PROTEIN_KINASE_DOM"/>
    <property type="match status" value="1"/>
</dbReference>
<dbReference type="Gene3D" id="3.30.200.20">
    <property type="entry name" value="Phosphorylase Kinase, domain 1"/>
    <property type="match status" value="1"/>
</dbReference>
<comment type="caution">
    <text evidence="4">The sequence shown here is derived from an EMBL/GenBank/DDBJ whole genome shotgun (WGS) entry which is preliminary data.</text>
</comment>
<evidence type="ECO:0000256" key="2">
    <source>
        <dbReference type="SAM" id="MobiDB-lite"/>
    </source>
</evidence>
<name>A0AAD5B5P3_SILAS</name>
<feature type="compositionally biased region" description="Basic and acidic residues" evidence="2">
    <location>
        <begin position="677"/>
        <end position="689"/>
    </location>
</feature>
<dbReference type="SUPFAM" id="SSF56112">
    <property type="entry name" value="Protein kinase-like (PK-like)"/>
    <property type="match status" value="1"/>
</dbReference>
<dbReference type="PANTHER" id="PTHR12984:SF15">
    <property type="entry name" value="PROTEIN-ASSOCIATING WITH THE CARBOXYL-TERMINAL DOMAIN OF EZRIN"/>
    <property type="match status" value="1"/>
</dbReference>
<protein>
    <submittedName>
        <fullName evidence="4">Protein-associating with the carboxyl-terminal domain of ezrin</fullName>
    </submittedName>
</protein>
<reference evidence="4" key="1">
    <citation type="submission" date="2018-07" db="EMBL/GenBank/DDBJ databases">
        <title>Comparative genomics of catfishes provides insights into carnivory and benthic adaptation.</title>
        <authorList>
            <person name="Zhang Y."/>
            <person name="Wang D."/>
            <person name="Peng Z."/>
            <person name="Zheng S."/>
            <person name="Shao F."/>
            <person name="Tao W."/>
        </authorList>
    </citation>
    <scope>NUCLEOTIDE SEQUENCE</scope>
    <source>
        <strain evidence="4">Chongqing</strain>
    </source>
</reference>
<dbReference type="InterPro" id="IPR051177">
    <property type="entry name" value="CIK-Related_Protein"/>
</dbReference>
<dbReference type="GO" id="GO:0005524">
    <property type="term" value="F:ATP binding"/>
    <property type="evidence" value="ECO:0007669"/>
    <property type="project" value="InterPro"/>
</dbReference>
<dbReference type="InterPro" id="IPR000719">
    <property type="entry name" value="Prot_kinase_dom"/>
</dbReference>
<sequence length="932" mass="101594">MSLPCPCCSPPCPCPAPAVPHHVPALPLLFPAMSLLCPCRSPPCLCPAYAVPRHVPALPPLFPALSLSCLCCSLPCPCPAPAFPRHVPALTPQFARFVLALPLPIHALPSSPLFCPDLSHTLLPSPTLSCSPLPCPVQIFLTLRCTTIPISFALLSLLYPLYSADITVSMGAESSGLRGCVLEEPSVTLPSGLNMFSAVLQDGKPASVFVYKQGNDDKVNKAAKHLKTLRHPCLLRFLSCFVQDGGIHLVTERVTPLGLLLGNLTPEEICAGIFDLLQALVFLHDRGKSSHNNVCMSSVFVSDDGHWKLGGMETVCKFSEATPEFLASVQTARESSDVPPEEKLGGFKTLPEKHAHARDAFSFGVLVEALLPLLSSYVSDELLESLRSTLQVSLLTSDPTLRPALSSLLTHEFFRNDFLDIMNFLKSLTLKSEDEKHEFFKFLLDRVHNLHEELIATRLAPKLLNSLVFAEPTAVKSFLPHLLQPKKDSAGRVGEQCLLSVPLYRRHVVPHLLKLFKVNEEHVRVVLLSHIHVYAEFFSHDELKNQILPQILLGMRDTNDALVAMTLQSLAVLVPLLGAQVVVGGERTKVFKRTTPNFTKSTEATPENSPVHIVEESLPRSSQPSRVTSLLPKHLECEEVILEKLNSLQSVKRDAHLPSTSNPVLHGNMALPLNGLSKEKKVENGVRTEDQDEDWPDWEDAGEKSGKYQPVQISIQSTDSDSDFPATTAHDEGPWDDFDNSEVISKRSSATPQPVPAARSLNDRSAAPTSGPARESKALKLSTASVKTASGLKNVSLDKAWEQNVIDTRPSERGVAPEAKLKNRPRSAGSGGLGEEFTIEVKKKPDRDPELDLFADMVPDIKMSSSMFLPMGGSVSKPEGLLAAAGSYTEPDTTHLNTVGLTAKFAAADLTEADAEAWGDSDINWEDENTWS</sequence>
<dbReference type="Gene3D" id="1.10.510.10">
    <property type="entry name" value="Transferase(Phosphotransferase) domain 1"/>
    <property type="match status" value="1"/>
</dbReference>
<proteinExistence type="inferred from homology"/>
<dbReference type="Proteomes" id="UP001205998">
    <property type="component" value="Unassembled WGS sequence"/>
</dbReference>
<dbReference type="GO" id="GO:0004672">
    <property type="term" value="F:protein kinase activity"/>
    <property type="evidence" value="ECO:0007669"/>
    <property type="project" value="InterPro"/>
</dbReference>
<dbReference type="SUPFAM" id="SSF48371">
    <property type="entry name" value="ARM repeat"/>
    <property type="match status" value="1"/>
</dbReference>
<dbReference type="PANTHER" id="PTHR12984">
    <property type="entry name" value="SCY1-RELATED S/T PROTEIN KINASE-LIKE"/>
    <property type="match status" value="1"/>
</dbReference>
<feature type="compositionally biased region" description="Polar residues" evidence="2">
    <location>
        <begin position="742"/>
        <end position="752"/>
    </location>
</feature>
<evidence type="ECO:0000256" key="1">
    <source>
        <dbReference type="ARBA" id="ARBA00038349"/>
    </source>
</evidence>
<dbReference type="SMART" id="SM00220">
    <property type="entry name" value="S_TKc"/>
    <property type="match status" value="1"/>
</dbReference>
<gene>
    <name evidence="4" type="ORF">C0J50_12844</name>
</gene>
<dbReference type="AlphaFoldDB" id="A0AAD5B5P3"/>
<evidence type="ECO:0000313" key="5">
    <source>
        <dbReference type="Proteomes" id="UP001205998"/>
    </source>
</evidence>
<keyword evidence="5" id="KW-1185">Reference proteome</keyword>
<evidence type="ECO:0000313" key="4">
    <source>
        <dbReference type="EMBL" id="KAI5627609.1"/>
    </source>
</evidence>
<feature type="region of interest" description="Disordered" evidence="2">
    <location>
        <begin position="810"/>
        <end position="836"/>
    </location>
</feature>
<dbReference type="InterPro" id="IPR016024">
    <property type="entry name" value="ARM-type_fold"/>
</dbReference>
<comment type="similarity">
    <text evidence="1">Belongs to the protein kinase superfamily.</text>
</comment>
<feature type="domain" description="Protein kinase" evidence="3">
    <location>
        <begin position="167"/>
        <end position="414"/>
    </location>
</feature>
<dbReference type="InterPro" id="IPR011009">
    <property type="entry name" value="Kinase-like_dom_sf"/>
</dbReference>
<organism evidence="4 5">
    <name type="scientific">Silurus asotus</name>
    <name type="common">Amur catfish</name>
    <name type="synonym">Parasilurus asotus</name>
    <dbReference type="NCBI Taxonomy" id="30991"/>
    <lineage>
        <taxon>Eukaryota</taxon>
        <taxon>Metazoa</taxon>
        <taxon>Chordata</taxon>
        <taxon>Craniata</taxon>
        <taxon>Vertebrata</taxon>
        <taxon>Euteleostomi</taxon>
        <taxon>Actinopterygii</taxon>
        <taxon>Neopterygii</taxon>
        <taxon>Teleostei</taxon>
        <taxon>Ostariophysi</taxon>
        <taxon>Siluriformes</taxon>
        <taxon>Siluridae</taxon>
        <taxon>Silurus</taxon>
    </lineage>
</organism>
<dbReference type="EMBL" id="MU550004">
    <property type="protein sequence ID" value="KAI5627609.1"/>
    <property type="molecule type" value="Genomic_DNA"/>
</dbReference>
<dbReference type="InterPro" id="IPR011989">
    <property type="entry name" value="ARM-like"/>
</dbReference>
<feature type="compositionally biased region" description="Acidic residues" evidence="2">
    <location>
        <begin position="690"/>
        <end position="700"/>
    </location>
</feature>
<evidence type="ECO:0000259" key="3">
    <source>
        <dbReference type="PROSITE" id="PS50011"/>
    </source>
</evidence>
<accession>A0AAD5B5P3</accession>
<dbReference type="Gene3D" id="1.25.10.10">
    <property type="entry name" value="Leucine-rich Repeat Variant"/>
    <property type="match status" value="1"/>
</dbReference>